<name>M5TZQ1_9BACT</name>
<keyword evidence="2" id="KW-1185">Reference proteome</keyword>
<dbReference type="AlphaFoldDB" id="M5TZQ1"/>
<dbReference type="PATRIC" id="fig|1263870.3.peg.4221"/>
<reference evidence="1 2" key="1">
    <citation type="journal article" date="2013" name="Mar. Genomics">
        <title>Expression of sulfatases in Rhodopirellula baltica and the diversity of sulfatases in the genus Rhodopirellula.</title>
        <authorList>
            <person name="Wegner C.E."/>
            <person name="Richter-Heitmann T."/>
            <person name="Klindworth A."/>
            <person name="Klockow C."/>
            <person name="Richter M."/>
            <person name="Achstetter T."/>
            <person name="Glockner F.O."/>
            <person name="Harder J."/>
        </authorList>
    </citation>
    <scope>NUCLEOTIDE SEQUENCE [LARGE SCALE GENOMIC DNA]</scope>
    <source>
        <strain evidence="1 2">SM41</strain>
    </source>
</reference>
<proteinExistence type="predicted"/>
<evidence type="ECO:0000313" key="2">
    <source>
        <dbReference type="Proteomes" id="UP000011885"/>
    </source>
</evidence>
<dbReference type="Proteomes" id="UP000011885">
    <property type="component" value="Unassembled WGS sequence"/>
</dbReference>
<sequence length="60" mass="6845">MRDVDVIQSDEKRDVLRNFETAEKLLRFLGNTPETPPLGQLVTRHPTTNTIAANARCRTH</sequence>
<comment type="caution">
    <text evidence="1">The sequence shown here is derived from an EMBL/GenBank/DDBJ whole genome shotgun (WGS) entry which is preliminary data.</text>
</comment>
<evidence type="ECO:0000313" key="1">
    <source>
        <dbReference type="EMBL" id="EMI54514.1"/>
    </source>
</evidence>
<dbReference type="EMBL" id="ANOH01000274">
    <property type="protein sequence ID" value="EMI54514.1"/>
    <property type="molecule type" value="Genomic_DNA"/>
</dbReference>
<organism evidence="1 2">
    <name type="scientific">Rhodopirellula sallentina SM41</name>
    <dbReference type="NCBI Taxonomy" id="1263870"/>
    <lineage>
        <taxon>Bacteria</taxon>
        <taxon>Pseudomonadati</taxon>
        <taxon>Planctomycetota</taxon>
        <taxon>Planctomycetia</taxon>
        <taxon>Pirellulales</taxon>
        <taxon>Pirellulaceae</taxon>
        <taxon>Rhodopirellula</taxon>
    </lineage>
</organism>
<accession>M5TZQ1</accession>
<gene>
    <name evidence="1" type="ORF">RSSM_03985</name>
</gene>
<protein>
    <submittedName>
        <fullName evidence="1">Uncharacterized protein</fullName>
    </submittedName>
</protein>